<name>A0A842I0K5_9SPHN</name>
<sequence>MREKELRLALVCYGGISLAIYMHGITKEIWRLARASRAFHDALTPATTSQRVYRELLAAIEAETGVKLRVLVDIIAGASAGGINGVFLAQAIASGKSLEPLTDLWLERADVDVLLAPDKRPVSRFTKFWATPIAWAVARRTGGPVETTVAPEAQQEVSAKLSRFVRSKWFQPPFGGKGFVRLILDAFEAMDALPAEKPLLPEGQPLDLFVTVTDFHGHPQGLRLNSPAAIVETEHRLTLPFTDHGAEPRELGATAELTFAARATASFPGAFPPFTVGELDGVLEERGIAWPGRDAFLKRVLPRHYAAGTAETTALIDGSVLANAPFGPAVDALRDRPAHREVDRRFVYIDPKPGVRSIRMGSENDAVPGFFRTIFGALSDIPREQPIRDNLEAIEARSRRIRRLRRIVDAIRPQVEAAIESDFGRTFFLDKPTPQRLAAWRSKAQNFAAAEAGYAYASYGQLKLSGIVDEIAQMLTTLAGHKGDDDMALRRALWGEVRVLGLNDPDALSATGASDAAIAFFRDHDLLFRVRRLRFMLRRLSQIEELGECDADSLNAARDAVYDTLGDYLERERIEFYAPEIAALAGQTIADPAAALSALAKARDLKSADTRAEQRLAEALAALPKPERRTMLFAYLGFPFYDIATLPLLQGEGLDEFDPIKVDRIAPEDAQSIREGGVEATLKGIEFNSFGAFFSRVYRENDYLWGRLHGAERLIDIIVSTIPEGKRLAPGRVAEFKRRAFRAVIEEERDRLTNIPDLFAELEGEIG</sequence>
<dbReference type="NCBIfam" id="TIGR03607">
    <property type="entry name" value="patatin-like protein"/>
    <property type="match status" value="1"/>
</dbReference>
<dbReference type="GO" id="GO:0016787">
    <property type="term" value="F:hydrolase activity"/>
    <property type="evidence" value="ECO:0007669"/>
    <property type="project" value="UniProtKB-UniRule"/>
</dbReference>
<dbReference type="GO" id="GO:0016042">
    <property type="term" value="P:lipid catabolic process"/>
    <property type="evidence" value="ECO:0007669"/>
    <property type="project" value="UniProtKB-UniRule"/>
</dbReference>
<keyword evidence="2" id="KW-0378">Hydrolase</keyword>
<keyword evidence="2" id="KW-0442">Lipid degradation</keyword>
<dbReference type="Proteomes" id="UP000564378">
    <property type="component" value="Unassembled WGS sequence"/>
</dbReference>
<dbReference type="PROSITE" id="PS51635">
    <property type="entry name" value="PNPLA"/>
    <property type="match status" value="1"/>
</dbReference>
<keyword evidence="3" id="KW-0812">Transmembrane</keyword>
<dbReference type="Pfam" id="PF01734">
    <property type="entry name" value="Patatin"/>
    <property type="match status" value="1"/>
</dbReference>
<organism evidence="5 6">
    <name type="scientific">Parasphingopyxis marina</name>
    <dbReference type="NCBI Taxonomy" id="2761622"/>
    <lineage>
        <taxon>Bacteria</taxon>
        <taxon>Pseudomonadati</taxon>
        <taxon>Pseudomonadota</taxon>
        <taxon>Alphaproteobacteria</taxon>
        <taxon>Sphingomonadales</taxon>
        <taxon>Sphingomonadaceae</taxon>
        <taxon>Parasphingopyxis</taxon>
    </lineage>
</organism>
<evidence type="ECO:0000256" key="1">
    <source>
        <dbReference type="ARBA" id="ARBA00023098"/>
    </source>
</evidence>
<keyword evidence="3" id="KW-1133">Transmembrane helix</keyword>
<keyword evidence="6" id="KW-1185">Reference proteome</keyword>
<proteinExistence type="predicted"/>
<evidence type="ECO:0000313" key="5">
    <source>
        <dbReference type="EMBL" id="MBC2778213.1"/>
    </source>
</evidence>
<feature type="active site" description="Proton acceptor" evidence="2">
    <location>
        <position position="317"/>
    </location>
</feature>
<feature type="transmembrane region" description="Helical" evidence="3">
    <location>
        <begin position="6"/>
        <end position="24"/>
    </location>
</feature>
<comment type="caution">
    <text evidence="2">Lacks conserved residue(s) required for the propagation of feature annotation.</text>
</comment>
<dbReference type="InterPro" id="IPR024282">
    <property type="entry name" value="DUF3376"/>
</dbReference>
<dbReference type="Gene3D" id="3.40.1090.10">
    <property type="entry name" value="Cytosolic phospholipase A2 catalytic domain"/>
    <property type="match status" value="1"/>
</dbReference>
<dbReference type="RefSeq" id="WP_185801486.1">
    <property type="nucleotide sequence ID" value="NZ_JACJVJ010000002.1"/>
</dbReference>
<evidence type="ECO:0000256" key="2">
    <source>
        <dbReference type="PROSITE-ProRule" id="PRU01161"/>
    </source>
</evidence>
<dbReference type="InterPro" id="IPR019894">
    <property type="entry name" value="Patatin-related_protein"/>
</dbReference>
<dbReference type="EMBL" id="JACJVJ010000002">
    <property type="protein sequence ID" value="MBC2778213.1"/>
    <property type="molecule type" value="Genomic_DNA"/>
</dbReference>
<feature type="domain" description="PNPLA" evidence="4">
    <location>
        <begin position="10"/>
        <end position="330"/>
    </location>
</feature>
<dbReference type="AlphaFoldDB" id="A0A842I0K5"/>
<evidence type="ECO:0000313" key="6">
    <source>
        <dbReference type="Proteomes" id="UP000564378"/>
    </source>
</evidence>
<feature type="short sequence motif" description="GXSXG" evidence="2">
    <location>
        <begin position="77"/>
        <end position="81"/>
    </location>
</feature>
<protein>
    <submittedName>
        <fullName evidence="5">Patatin-like protein</fullName>
    </submittedName>
</protein>
<evidence type="ECO:0000259" key="4">
    <source>
        <dbReference type="PROSITE" id="PS51635"/>
    </source>
</evidence>
<dbReference type="InterPro" id="IPR016035">
    <property type="entry name" value="Acyl_Trfase/lysoPLipase"/>
</dbReference>
<gene>
    <name evidence="5" type="ORF">H6P80_11355</name>
</gene>
<keyword evidence="1 2" id="KW-0443">Lipid metabolism</keyword>
<dbReference type="Pfam" id="PF11856">
    <property type="entry name" value="DUF3376"/>
    <property type="match status" value="1"/>
</dbReference>
<keyword evidence="3" id="KW-0472">Membrane</keyword>
<evidence type="ECO:0000256" key="3">
    <source>
        <dbReference type="SAM" id="Phobius"/>
    </source>
</evidence>
<reference evidence="5 6" key="1">
    <citation type="submission" date="2020-08" db="EMBL/GenBank/DDBJ databases">
        <title>Draft genome sequence of Parasphingopyxis sp. GrpM-11.</title>
        <authorList>
            <person name="Oh J."/>
            <person name="Roh D.-H."/>
        </authorList>
    </citation>
    <scope>NUCLEOTIDE SEQUENCE [LARGE SCALE GENOMIC DNA]</scope>
    <source>
        <strain evidence="5 6">GrpM-11</strain>
    </source>
</reference>
<accession>A0A842I0K5</accession>
<comment type="caution">
    <text evidence="5">The sequence shown here is derived from an EMBL/GenBank/DDBJ whole genome shotgun (WGS) entry which is preliminary data.</text>
</comment>
<dbReference type="SUPFAM" id="SSF52151">
    <property type="entry name" value="FabD/lysophospholipase-like"/>
    <property type="match status" value="1"/>
</dbReference>
<dbReference type="InterPro" id="IPR002641">
    <property type="entry name" value="PNPLA_dom"/>
</dbReference>
<feature type="active site" description="Nucleophile" evidence="2">
    <location>
        <position position="79"/>
    </location>
</feature>